<evidence type="ECO:0000313" key="2">
    <source>
        <dbReference type="EMBL" id="NGZ89177.1"/>
    </source>
</evidence>
<feature type="transmembrane region" description="Helical" evidence="1">
    <location>
        <begin position="172"/>
        <end position="192"/>
    </location>
</feature>
<feature type="transmembrane region" description="Helical" evidence="1">
    <location>
        <begin position="43"/>
        <end position="65"/>
    </location>
</feature>
<gene>
    <name evidence="2" type="ORF">G7034_02815</name>
</gene>
<organism evidence="2 3">
    <name type="scientific">Psychroflexus maritimus</name>
    <dbReference type="NCBI Taxonomy" id="2714865"/>
    <lineage>
        <taxon>Bacteria</taxon>
        <taxon>Pseudomonadati</taxon>
        <taxon>Bacteroidota</taxon>
        <taxon>Flavobacteriia</taxon>
        <taxon>Flavobacteriales</taxon>
        <taxon>Flavobacteriaceae</taxon>
        <taxon>Psychroflexus</taxon>
    </lineage>
</organism>
<comment type="caution">
    <text evidence="2">The sequence shown here is derived from an EMBL/GenBank/DDBJ whole genome shotgun (WGS) entry which is preliminary data.</text>
</comment>
<dbReference type="Pfam" id="PF13795">
    <property type="entry name" value="HupE_UreJ_2"/>
    <property type="match status" value="1"/>
</dbReference>
<name>A0A967ABF3_9FLAO</name>
<feature type="transmembrane region" description="Helical" evidence="1">
    <location>
        <begin position="71"/>
        <end position="89"/>
    </location>
</feature>
<keyword evidence="1" id="KW-0812">Transmembrane</keyword>
<reference evidence="2" key="1">
    <citation type="submission" date="2020-03" db="EMBL/GenBank/DDBJ databases">
        <title>Psychroflexus Maritimus sp. nov., isolate from marine sediment.</title>
        <authorList>
            <person name="Zhong Y.-L."/>
        </authorList>
    </citation>
    <scope>NUCLEOTIDE SEQUENCE</scope>
    <source>
        <strain evidence="2">C1</strain>
    </source>
</reference>
<keyword evidence="1" id="KW-1133">Transmembrane helix</keyword>
<protein>
    <submittedName>
        <fullName evidence="2">HupE/UreJ family protein</fullName>
    </submittedName>
</protein>
<keyword evidence="3" id="KW-1185">Reference proteome</keyword>
<dbReference type="Proteomes" id="UP000643701">
    <property type="component" value="Unassembled WGS sequence"/>
</dbReference>
<feature type="transmembrane region" description="Helical" evidence="1">
    <location>
        <begin position="101"/>
        <end position="123"/>
    </location>
</feature>
<evidence type="ECO:0000313" key="3">
    <source>
        <dbReference type="Proteomes" id="UP000643701"/>
    </source>
</evidence>
<accession>A0A967ABF3</accession>
<dbReference type="InterPro" id="IPR032809">
    <property type="entry name" value="Put_HupE_UreJ"/>
</dbReference>
<proteinExistence type="predicted"/>
<dbReference type="RefSeq" id="WP_166399446.1">
    <property type="nucleotide sequence ID" value="NZ_JAANAS010000033.1"/>
</dbReference>
<sequence>MSEFWFYLNLGIQHVLDWNAYDHVLFLTALVVGYQFSSWKKVFWLVIMFTLGHTISLGLAAYQLVQVDEKWIEFLIAASILFTAVYSLFTGRKTKSGAKLNLLYVVTLFFGLVHGFGFSSYFLMISESVEQPLLVLIEFALGIEIAHLLTVLVVLLLAFIAQRIFKVSKRDWVLVMASIIIGLSIPILREVWLW</sequence>
<evidence type="ECO:0000256" key="1">
    <source>
        <dbReference type="SAM" id="Phobius"/>
    </source>
</evidence>
<dbReference type="AlphaFoldDB" id="A0A967ABF3"/>
<feature type="transmembrane region" description="Helical" evidence="1">
    <location>
        <begin position="20"/>
        <end position="36"/>
    </location>
</feature>
<keyword evidence="1" id="KW-0472">Membrane</keyword>
<feature type="transmembrane region" description="Helical" evidence="1">
    <location>
        <begin position="135"/>
        <end position="160"/>
    </location>
</feature>
<dbReference type="EMBL" id="JAANAS010000033">
    <property type="protein sequence ID" value="NGZ89177.1"/>
    <property type="molecule type" value="Genomic_DNA"/>
</dbReference>